<reference evidence="9 10" key="1">
    <citation type="submission" date="2024-06" db="EMBL/GenBank/DDBJ databases">
        <authorList>
            <person name="Bataeva Y.V."/>
            <person name="Grigorian L.N."/>
            <person name="Solomentsev V.I."/>
        </authorList>
    </citation>
    <scope>NUCLEOTIDE SEQUENCE [LARGE SCALE GENOMIC DNA]</scope>
    <source>
        <strain evidence="10">SCPM-O-B-12605 (RCAM04882)</strain>
    </source>
</reference>
<dbReference type="Pfam" id="PF01435">
    <property type="entry name" value="Peptidase_M48"/>
    <property type="match status" value="1"/>
</dbReference>
<keyword evidence="10" id="KW-1185">Reference proteome</keyword>
<evidence type="ECO:0000256" key="3">
    <source>
        <dbReference type="ARBA" id="ARBA00022801"/>
    </source>
</evidence>
<evidence type="ECO:0000256" key="4">
    <source>
        <dbReference type="ARBA" id="ARBA00022833"/>
    </source>
</evidence>
<keyword evidence="7" id="KW-1133">Transmembrane helix</keyword>
<keyword evidence="2" id="KW-0479">Metal-binding</keyword>
<dbReference type="CDD" id="cd07326">
    <property type="entry name" value="M56_BlaR1_MecR1_like"/>
    <property type="match status" value="1"/>
</dbReference>
<keyword evidence="7" id="KW-0812">Transmembrane</keyword>
<dbReference type="InterPro" id="IPR052173">
    <property type="entry name" value="Beta-lactam_resp_regulator"/>
</dbReference>
<evidence type="ECO:0000313" key="9">
    <source>
        <dbReference type="EMBL" id="MES0837325.1"/>
    </source>
</evidence>
<dbReference type="RefSeq" id="WP_352986179.1">
    <property type="nucleotide sequence ID" value="NZ_JBEQNA010000016.1"/>
</dbReference>
<evidence type="ECO:0000259" key="8">
    <source>
        <dbReference type="Pfam" id="PF01435"/>
    </source>
</evidence>
<protein>
    <submittedName>
        <fullName evidence="9">M56 family metallopeptidase</fullName>
    </submittedName>
</protein>
<dbReference type="Gene3D" id="3.30.2010.10">
    <property type="entry name" value="Metalloproteases ('zincins'), catalytic domain"/>
    <property type="match status" value="1"/>
</dbReference>
<comment type="similarity">
    <text evidence="6">Belongs to the peptidase M48 family.</text>
</comment>
<dbReference type="InterPro" id="IPR001915">
    <property type="entry name" value="Peptidase_M48"/>
</dbReference>
<evidence type="ECO:0000256" key="7">
    <source>
        <dbReference type="SAM" id="Phobius"/>
    </source>
</evidence>
<dbReference type="EMBL" id="JBEQNB010000017">
    <property type="protein sequence ID" value="MES0837325.1"/>
    <property type="molecule type" value="Genomic_DNA"/>
</dbReference>
<feature type="transmembrane region" description="Helical" evidence="7">
    <location>
        <begin position="287"/>
        <end position="311"/>
    </location>
</feature>
<dbReference type="PANTHER" id="PTHR34978:SF3">
    <property type="entry name" value="SLR0241 PROTEIN"/>
    <property type="match status" value="1"/>
</dbReference>
<keyword evidence="7" id="KW-0472">Membrane</keyword>
<keyword evidence="3 6" id="KW-0378">Hydrolase</keyword>
<keyword evidence="5 6" id="KW-0482">Metalloprotease</keyword>
<evidence type="ECO:0000256" key="6">
    <source>
        <dbReference type="RuleBase" id="RU003983"/>
    </source>
</evidence>
<keyword evidence="1 6" id="KW-0645">Protease</keyword>
<accession>A0ABV2A1U0</accession>
<keyword evidence="4 6" id="KW-0862">Zinc</keyword>
<organism evidence="9 10">
    <name type="scientific">Nocardiopsis tropica</name>
    <dbReference type="NCBI Taxonomy" id="109330"/>
    <lineage>
        <taxon>Bacteria</taxon>
        <taxon>Bacillati</taxon>
        <taxon>Actinomycetota</taxon>
        <taxon>Actinomycetes</taxon>
        <taxon>Streptosporangiales</taxon>
        <taxon>Nocardiopsidaceae</taxon>
        <taxon>Nocardiopsis</taxon>
    </lineage>
</organism>
<comment type="caution">
    <text evidence="9">The sequence shown here is derived from an EMBL/GenBank/DDBJ whole genome shotgun (WGS) entry which is preliminary data.</text>
</comment>
<feature type="transmembrane region" description="Helical" evidence="7">
    <location>
        <begin position="38"/>
        <end position="58"/>
    </location>
</feature>
<dbReference type="Proteomes" id="UP001432401">
    <property type="component" value="Unassembled WGS sequence"/>
</dbReference>
<proteinExistence type="inferred from homology"/>
<dbReference type="PANTHER" id="PTHR34978">
    <property type="entry name" value="POSSIBLE SENSOR-TRANSDUCER PROTEIN BLAR"/>
    <property type="match status" value="1"/>
</dbReference>
<feature type="domain" description="Peptidase M48" evidence="8">
    <location>
        <begin position="132"/>
        <end position="196"/>
    </location>
</feature>
<evidence type="ECO:0000313" key="10">
    <source>
        <dbReference type="Proteomes" id="UP001432401"/>
    </source>
</evidence>
<sequence length="319" mass="33544">MIWSFAALCAVAALGVRGPGLLRRTARSCDPGPRTMLALWTAATAAWVLSCATLLAVLAADLLGPSVKGVLAACVSLLQALERNHAGWGIAAGAALALAALLRLLWTAARQGRAGLSWRRTHHDGLLATAQRRRLHGQPVWLLETAEPGAYCVPGSRGGVVITRGALGALTAPQTRAVLAHERAHLRGRHHLVVAWARLLDRAFPGVPLFRAAAREVPVLVEWAADDHAVRAVGMRPLVHALGSLAGAAPAGAPQTLSIGGACPVERVRRQVRPPERCRPWRAWARTWATAALVALPLVFTVASALAAVLIPHCQCAAG</sequence>
<evidence type="ECO:0000256" key="2">
    <source>
        <dbReference type="ARBA" id="ARBA00022723"/>
    </source>
</evidence>
<evidence type="ECO:0000256" key="5">
    <source>
        <dbReference type="ARBA" id="ARBA00023049"/>
    </source>
</evidence>
<evidence type="ECO:0000256" key="1">
    <source>
        <dbReference type="ARBA" id="ARBA00022670"/>
    </source>
</evidence>
<comment type="cofactor">
    <cofactor evidence="6">
        <name>Zn(2+)</name>
        <dbReference type="ChEBI" id="CHEBI:29105"/>
    </cofactor>
    <text evidence="6">Binds 1 zinc ion per subunit.</text>
</comment>
<gene>
    <name evidence="9" type="ORF">ABUK86_26340</name>
</gene>
<feature type="transmembrane region" description="Helical" evidence="7">
    <location>
        <begin position="87"/>
        <end position="106"/>
    </location>
</feature>
<name>A0ABV2A1U0_9ACTN</name>